<dbReference type="Proteomes" id="UP000095746">
    <property type="component" value="Unassembled WGS sequence"/>
</dbReference>
<dbReference type="EMBL" id="CYZT01000597">
    <property type="protein sequence ID" value="CUP97529.1"/>
    <property type="molecule type" value="Genomic_DNA"/>
</dbReference>
<protein>
    <submittedName>
        <fullName evidence="1">Uncharacterized protein</fullName>
    </submittedName>
</protein>
<dbReference type="AlphaFoldDB" id="A0A174SSJ8"/>
<evidence type="ECO:0000313" key="2">
    <source>
        <dbReference type="Proteomes" id="UP000095746"/>
    </source>
</evidence>
<sequence length="120" mass="12771">MPVSDTAMTACPSRTETAVWTVPPGSLYLMPLPTRLSSSSLSRPWGTATVAGPPSTERVTSAALAVGVRKAAVSRAMVSTSERSSLWGMVTDSSSESLRMSLMRSISRSTSTPIMVMKRF</sequence>
<name>A0A174SSJ8_FLAPL</name>
<proteinExistence type="predicted"/>
<reference evidence="1 2" key="1">
    <citation type="submission" date="2015-09" db="EMBL/GenBank/DDBJ databases">
        <authorList>
            <consortium name="Pathogen Informatics"/>
        </authorList>
    </citation>
    <scope>NUCLEOTIDE SEQUENCE [LARGE SCALE GENOMIC DNA]</scope>
    <source>
        <strain evidence="1 2">2789STDY5608854</strain>
    </source>
</reference>
<evidence type="ECO:0000313" key="1">
    <source>
        <dbReference type="EMBL" id="CUP97529.1"/>
    </source>
</evidence>
<organism evidence="1 2">
    <name type="scientific">Flavonifractor plautii</name>
    <name type="common">Fusobacterium plautii</name>
    <dbReference type="NCBI Taxonomy" id="292800"/>
    <lineage>
        <taxon>Bacteria</taxon>
        <taxon>Bacillati</taxon>
        <taxon>Bacillota</taxon>
        <taxon>Clostridia</taxon>
        <taxon>Eubacteriales</taxon>
        <taxon>Oscillospiraceae</taxon>
        <taxon>Flavonifractor</taxon>
    </lineage>
</organism>
<accession>A0A174SSJ8</accession>
<gene>
    <name evidence="1" type="ORF">ERS852411_03822</name>
</gene>